<comment type="caution">
    <text evidence="2">The sequence shown here is derived from an EMBL/GenBank/DDBJ whole genome shotgun (WGS) entry which is preliminary data.</text>
</comment>
<feature type="region of interest" description="Disordered" evidence="1">
    <location>
        <begin position="1"/>
        <end position="33"/>
    </location>
</feature>
<organism evidence="2 3">
    <name type="scientific">Triangularia setosa</name>
    <dbReference type="NCBI Taxonomy" id="2587417"/>
    <lineage>
        <taxon>Eukaryota</taxon>
        <taxon>Fungi</taxon>
        <taxon>Dikarya</taxon>
        <taxon>Ascomycota</taxon>
        <taxon>Pezizomycotina</taxon>
        <taxon>Sordariomycetes</taxon>
        <taxon>Sordariomycetidae</taxon>
        <taxon>Sordariales</taxon>
        <taxon>Podosporaceae</taxon>
        <taxon>Triangularia</taxon>
    </lineage>
</organism>
<proteinExistence type="predicted"/>
<dbReference type="Proteomes" id="UP001302321">
    <property type="component" value="Unassembled WGS sequence"/>
</dbReference>
<dbReference type="EMBL" id="MU866207">
    <property type="protein sequence ID" value="KAK4176134.1"/>
    <property type="molecule type" value="Genomic_DNA"/>
</dbReference>
<protein>
    <submittedName>
        <fullName evidence="2">Uncharacterized protein</fullName>
    </submittedName>
</protein>
<keyword evidence="3" id="KW-1185">Reference proteome</keyword>
<reference evidence="2" key="2">
    <citation type="submission" date="2023-05" db="EMBL/GenBank/DDBJ databases">
        <authorList>
            <consortium name="Lawrence Berkeley National Laboratory"/>
            <person name="Steindorff A."/>
            <person name="Hensen N."/>
            <person name="Bonometti L."/>
            <person name="Westerberg I."/>
            <person name="Brannstrom I.O."/>
            <person name="Guillou S."/>
            <person name="Cros-Aarteil S."/>
            <person name="Calhoun S."/>
            <person name="Haridas S."/>
            <person name="Kuo A."/>
            <person name="Mondo S."/>
            <person name="Pangilinan J."/>
            <person name="Riley R."/>
            <person name="Labutti K."/>
            <person name="Andreopoulos B."/>
            <person name="Lipzen A."/>
            <person name="Chen C."/>
            <person name="Yanf M."/>
            <person name="Daum C."/>
            <person name="Ng V."/>
            <person name="Clum A."/>
            <person name="Ohm R."/>
            <person name="Martin F."/>
            <person name="Silar P."/>
            <person name="Natvig D."/>
            <person name="Lalanne C."/>
            <person name="Gautier V."/>
            <person name="Ament-Velasquez S.L."/>
            <person name="Kruys A."/>
            <person name="Hutchinson M.I."/>
            <person name="Powell A.J."/>
            <person name="Barry K."/>
            <person name="Miller A.N."/>
            <person name="Grigoriev I.V."/>
            <person name="Debuchy R."/>
            <person name="Gladieux P."/>
            <person name="Thoren M.H."/>
            <person name="Johannesson H."/>
        </authorList>
    </citation>
    <scope>NUCLEOTIDE SEQUENCE</scope>
    <source>
        <strain evidence="2">CBS 892.96</strain>
    </source>
</reference>
<sequence>AREHGLECSQLRSRLEGHGPAKGREPPHKRLSDPEEIATCRYIDHHDAPNLAVRPEFITEAADWIL</sequence>
<gene>
    <name evidence="2" type="ORF">QBC36DRAFT_164298</name>
</gene>
<evidence type="ECO:0000313" key="3">
    <source>
        <dbReference type="Proteomes" id="UP001302321"/>
    </source>
</evidence>
<feature type="non-terminal residue" evidence="2">
    <location>
        <position position="1"/>
    </location>
</feature>
<dbReference type="AlphaFoldDB" id="A0AAN6W646"/>
<evidence type="ECO:0000313" key="2">
    <source>
        <dbReference type="EMBL" id="KAK4176134.1"/>
    </source>
</evidence>
<reference evidence="2" key="1">
    <citation type="journal article" date="2023" name="Mol. Phylogenet. Evol.">
        <title>Genome-scale phylogeny and comparative genomics of the fungal order Sordariales.</title>
        <authorList>
            <person name="Hensen N."/>
            <person name="Bonometti L."/>
            <person name="Westerberg I."/>
            <person name="Brannstrom I.O."/>
            <person name="Guillou S."/>
            <person name="Cros-Aarteil S."/>
            <person name="Calhoun S."/>
            <person name="Haridas S."/>
            <person name="Kuo A."/>
            <person name="Mondo S."/>
            <person name="Pangilinan J."/>
            <person name="Riley R."/>
            <person name="LaButti K."/>
            <person name="Andreopoulos B."/>
            <person name="Lipzen A."/>
            <person name="Chen C."/>
            <person name="Yan M."/>
            <person name="Daum C."/>
            <person name="Ng V."/>
            <person name="Clum A."/>
            <person name="Steindorff A."/>
            <person name="Ohm R.A."/>
            <person name="Martin F."/>
            <person name="Silar P."/>
            <person name="Natvig D.O."/>
            <person name="Lalanne C."/>
            <person name="Gautier V."/>
            <person name="Ament-Velasquez S.L."/>
            <person name="Kruys A."/>
            <person name="Hutchinson M.I."/>
            <person name="Powell A.J."/>
            <person name="Barry K."/>
            <person name="Miller A.N."/>
            <person name="Grigoriev I.V."/>
            <person name="Debuchy R."/>
            <person name="Gladieux P."/>
            <person name="Hiltunen Thoren M."/>
            <person name="Johannesson H."/>
        </authorList>
    </citation>
    <scope>NUCLEOTIDE SEQUENCE</scope>
    <source>
        <strain evidence="2">CBS 892.96</strain>
    </source>
</reference>
<feature type="compositionally biased region" description="Basic and acidic residues" evidence="1">
    <location>
        <begin position="13"/>
        <end position="33"/>
    </location>
</feature>
<name>A0AAN6W646_9PEZI</name>
<evidence type="ECO:0000256" key="1">
    <source>
        <dbReference type="SAM" id="MobiDB-lite"/>
    </source>
</evidence>
<feature type="non-terminal residue" evidence="2">
    <location>
        <position position="66"/>
    </location>
</feature>
<accession>A0AAN6W646</accession>